<organism evidence="3 4">
    <name type="scientific">Achlya hypogyna</name>
    <name type="common">Oomycete</name>
    <name type="synonym">Protoachlya hypogyna</name>
    <dbReference type="NCBI Taxonomy" id="1202772"/>
    <lineage>
        <taxon>Eukaryota</taxon>
        <taxon>Sar</taxon>
        <taxon>Stramenopiles</taxon>
        <taxon>Oomycota</taxon>
        <taxon>Saprolegniomycetes</taxon>
        <taxon>Saprolegniales</taxon>
        <taxon>Achlyaceae</taxon>
        <taxon>Achlya</taxon>
    </lineage>
</organism>
<gene>
    <name evidence="3" type="ORF">ACHHYP_09456</name>
</gene>
<dbReference type="Proteomes" id="UP000243579">
    <property type="component" value="Unassembled WGS sequence"/>
</dbReference>
<dbReference type="InterPro" id="IPR000182">
    <property type="entry name" value="GNAT_dom"/>
</dbReference>
<dbReference type="GO" id="GO:0008080">
    <property type="term" value="F:N-acetyltransferase activity"/>
    <property type="evidence" value="ECO:0007669"/>
    <property type="project" value="InterPro"/>
</dbReference>
<keyword evidence="1 3" id="KW-0808">Transferase</keyword>
<dbReference type="Pfam" id="PF00583">
    <property type="entry name" value="Acetyltransf_1"/>
    <property type="match status" value="1"/>
</dbReference>
<dbReference type="InterPro" id="IPR050769">
    <property type="entry name" value="NAT_camello-type"/>
</dbReference>
<evidence type="ECO:0000259" key="2">
    <source>
        <dbReference type="PROSITE" id="PS51186"/>
    </source>
</evidence>
<keyword evidence="4" id="KW-1185">Reference proteome</keyword>
<dbReference type="InterPro" id="IPR016181">
    <property type="entry name" value="Acyl_CoA_acyltransferase"/>
</dbReference>
<name>A0A1V9ZIX4_ACHHY</name>
<proteinExistence type="predicted"/>
<feature type="domain" description="N-acetyltransferase" evidence="2">
    <location>
        <begin position="4"/>
        <end position="161"/>
    </location>
</feature>
<dbReference type="PANTHER" id="PTHR13947">
    <property type="entry name" value="GNAT FAMILY N-ACETYLTRANSFERASE"/>
    <property type="match status" value="1"/>
</dbReference>
<dbReference type="PANTHER" id="PTHR13947:SF37">
    <property type="entry name" value="LD18367P"/>
    <property type="match status" value="1"/>
</dbReference>
<evidence type="ECO:0000313" key="3">
    <source>
        <dbReference type="EMBL" id="OQR97916.1"/>
    </source>
</evidence>
<comment type="caution">
    <text evidence="3">The sequence shown here is derived from an EMBL/GenBank/DDBJ whole genome shotgun (WGS) entry which is preliminary data.</text>
</comment>
<accession>A0A1V9ZIX4</accession>
<evidence type="ECO:0000313" key="4">
    <source>
        <dbReference type="Proteomes" id="UP000243579"/>
    </source>
</evidence>
<evidence type="ECO:0000256" key="1">
    <source>
        <dbReference type="ARBA" id="ARBA00022679"/>
    </source>
</evidence>
<dbReference type="CDD" id="cd04301">
    <property type="entry name" value="NAT_SF"/>
    <property type="match status" value="1"/>
</dbReference>
<dbReference type="AlphaFoldDB" id="A0A1V9ZIX4"/>
<dbReference type="Gene3D" id="3.40.630.30">
    <property type="match status" value="1"/>
</dbReference>
<dbReference type="PROSITE" id="PS51186">
    <property type="entry name" value="GNAT"/>
    <property type="match status" value="1"/>
</dbReference>
<reference evidence="3 4" key="1">
    <citation type="journal article" date="2014" name="Genome Biol. Evol.">
        <title>The secreted proteins of Achlya hypogyna and Thraustotheca clavata identify the ancestral oomycete secretome and reveal gene acquisitions by horizontal gene transfer.</title>
        <authorList>
            <person name="Misner I."/>
            <person name="Blouin N."/>
            <person name="Leonard G."/>
            <person name="Richards T.A."/>
            <person name="Lane C.E."/>
        </authorList>
    </citation>
    <scope>NUCLEOTIDE SEQUENCE [LARGE SCALE GENOMIC DNA]</scope>
    <source>
        <strain evidence="3 4">ATCC 48635</strain>
    </source>
</reference>
<protein>
    <submittedName>
        <fullName evidence="3">Acetyltransferase</fullName>
    </submittedName>
</protein>
<sequence length="161" mass="17578">MAPYVIRPFVPEDAPGVQSLVITVQHEHGVKITLADQPDLFDIPGFYRKGAGNFWVAVDDHQNVIGSIAIVDLGNGDVALRKVFLAPNQRGSGIAQELMNTVYAWMRTQGCHSIYLGTIGILKAAIRFYIKNGFEIVAKSALPSAFPIMSTDDVFMSKKGI</sequence>
<dbReference type="SUPFAM" id="SSF55729">
    <property type="entry name" value="Acyl-CoA N-acyltransferases (Nat)"/>
    <property type="match status" value="1"/>
</dbReference>
<dbReference type="EMBL" id="JNBR01000093">
    <property type="protein sequence ID" value="OQR97916.1"/>
    <property type="molecule type" value="Genomic_DNA"/>
</dbReference>
<dbReference type="OrthoDB" id="41532at2759"/>